<dbReference type="GeneID" id="54288758"/>
<evidence type="ECO:0000256" key="6">
    <source>
        <dbReference type="SAM" id="Phobius"/>
    </source>
</evidence>
<evidence type="ECO:0000256" key="4">
    <source>
        <dbReference type="ARBA" id="ARBA00023136"/>
    </source>
</evidence>
<dbReference type="SMART" id="SM00679">
    <property type="entry name" value="CTNS"/>
    <property type="match status" value="2"/>
</dbReference>
<evidence type="ECO:0000313" key="7">
    <source>
        <dbReference type="EMBL" id="KAF2010046.1"/>
    </source>
</evidence>
<evidence type="ECO:0000256" key="2">
    <source>
        <dbReference type="ARBA" id="ARBA00022692"/>
    </source>
</evidence>
<dbReference type="Gene3D" id="1.20.1280.290">
    <property type="match status" value="2"/>
</dbReference>
<feature type="transmembrane region" description="Helical" evidence="6">
    <location>
        <begin position="238"/>
        <end position="260"/>
    </location>
</feature>
<protein>
    <submittedName>
        <fullName evidence="7">PQ loop repeat protein-like protein</fullName>
    </submittedName>
</protein>
<keyword evidence="3 6" id="KW-1133">Transmembrane helix</keyword>
<accession>A0A6A5XB25</accession>
<reference evidence="7" key="1">
    <citation type="journal article" date="2020" name="Stud. Mycol.">
        <title>101 Dothideomycetes genomes: a test case for predicting lifestyles and emergence of pathogens.</title>
        <authorList>
            <person name="Haridas S."/>
            <person name="Albert R."/>
            <person name="Binder M."/>
            <person name="Bloem J."/>
            <person name="Labutti K."/>
            <person name="Salamov A."/>
            <person name="Andreopoulos B."/>
            <person name="Baker S."/>
            <person name="Barry K."/>
            <person name="Bills G."/>
            <person name="Bluhm B."/>
            <person name="Cannon C."/>
            <person name="Castanera R."/>
            <person name="Culley D."/>
            <person name="Daum C."/>
            <person name="Ezra D."/>
            <person name="Gonzalez J."/>
            <person name="Henrissat B."/>
            <person name="Kuo A."/>
            <person name="Liang C."/>
            <person name="Lipzen A."/>
            <person name="Lutzoni F."/>
            <person name="Magnuson J."/>
            <person name="Mondo S."/>
            <person name="Nolan M."/>
            <person name="Ohm R."/>
            <person name="Pangilinan J."/>
            <person name="Park H.-J."/>
            <person name="Ramirez L."/>
            <person name="Alfaro M."/>
            <person name="Sun H."/>
            <person name="Tritt A."/>
            <person name="Yoshinaga Y."/>
            <person name="Zwiers L.-H."/>
            <person name="Turgeon B."/>
            <person name="Goodwin S."/>
            <person name="Spatafora J."/>
            <person name="Crous P."/>
            <person name="Grigoriev I."/>
        </authorList>
    </citation>
    <scope>NUCLEOTIDE SEQUENCE</scope>
    <source>
        <strain evidence="7">CBS 175.79</strain>
    </source>
</reference>
<keyword evidence="8" id="KW-1185">Reference proteome</keyword>
<proteinExistence type="predicted"/>
<keyword evidence="2 6" id="KW-0812">Transmembrane</keyword>
<dbReference type="AlphaFoldDB" id="A0A6A5XB25"/>
<evidence type="ECO:0000313" key="8">
    <source>
        <dbReference type="Proteomes" id="UP000799778"/>
    </source>
</evidence>
<feature type="transmembrane region" description="Helical" evidence="6">
    <location>
        <begin position="20"/>
        <end position="37"/>
    </location>
</feature>
<feature type="transmembrane region" description="Helical" evidence="6">
    <location>
        <begin position="49"/>
        <end position="71"/>
    </location>
</feature>
<evidence type="ECO:0000256" key="1">
    <source>
        <dbReference type="ARBA" id="ARBA00004141"/>
    </source>
</evidence>
<organism evidence="7 8">
    <name type="scientific">Aaosphaeria arxii CBS 175.79</name>
    <dbReference type="NCBI Taxonomy" id="1450172"/>
    <lineage>
        <taxon>Eukaryota</taxon>
        <taxon>Fungi</taxon>
        <taxon>Dikarya</taxon>
        <taxon>Ascomycota</taxon>
        <taxon>Pezizomycotina</taxon>
        <taxon>Dothideomycetes</taxon>
        <taxon>Pleosporomycetidae</taxon>
        <taxon>Pleosporales</taxon>
        <taxon>Pleosporales incertae sedis</taxon>
        <taxon>Aaosphaeria</taxon>
    </lineage>
</organism>
<dbReference type="PANTHER" id="PTHR16201:SF11">
    <property type="entry name" value="PQ-LOOP REPEAT-CONTAINING PROTEIN"/>
    <property type="match status" value="1"/>
</dbReference>
<dbReference type="PANTHER" id="PTHR16201">
    <property type="entry name" value="SEVEN TRANSMEMBRANE PROTEIN 1-RELATED"/>
    <property type="match status" value="1"/>
</dbReference>
<feature type="region of interest" description="Disordered" evidence="5">
    <location>
        <begin position="269"/>
        <end position="297"/>
    </location>
</feature>
<dbReference type="RefSeq" id="XP_033378385.1">
    <property type="nucleotide sequence ID" value="XM_033531361.1"/>
</dbReference>
<dbReference type="GO" id="GO:0016020">
    <property type="term" value="C:membrane"/>
    <property type="evidence" value="ECO:0007669"/>
    <property type="project" value="UniProtKB-SubCell"/>
</dbReference>
<gene>
    <name evidence="7" type="ORF">BU24DRAFT_455206</name>
</gene>
<name>A0A6A5XB25_9PLEO</name>
<dbReference type="InterPro" id="IPR051415">
    <property type="entry name" value="LAAT-1"/>
</dbReference>
<comment type="subcellular location">
    <subcellularLocation>
        <location evidence="1">Membrane</location>
        <topology evidence="1">Multi-pass membrane protein</topology>
    </subcellularLocation>
</comment>
<feature type="transmembrane region" description="Helical" evidence="6">
    <location>
        <begin position="144"/>
        <end position="168"/>
    </location>
</feature>
<dbReference type="Pfam" id="PF04193">
    <property type="entry name" value="PQ-loop"/>
    <property type="match status" value="2"/>
</dbReference>
<feature type="transmembrane region" description="Helical" evidence="6">
    <location>
        <begin position="91"/>
        <end position="118"/>
    </location>
</feature>
<sequence length="297" mass="32213">MKDHLSERCRELSHPDVFQFSVSVFIVVGILVSYLPQHYKIISRRSSRGLSPLFVLLGTISGTASIANILTLPESTRDMRCCKEIGSYPCAAALLGIAQIGVQWTCFFFIMLLFLIFFPRSSLSSEDPSDIDEDTNLPTWKEAILVLAASLTFFVIALFGSIVFANAAPQYIRGWANFLGLLGTVLAAIQYIPQIITTWRLQAVGSLSVPMMCIQTPGSFVFAASLAVRLGPGGWSAWGLFILTGCLQGCLLAMSLGFLWRDRKAVRGESAEGSNGGAVAGDSERTPLLGNGRSETE</sequence>
<dbReference type="OrthoDB" id="19344at2759"/>
<evidence type="ECO:0000256" key="5">
    <source>
        <dbReference type="SAM" id="MobiDB-lite"/>
    </source>
</evidence>
<evidence type="ECO:0000256" key="3">
    <source>
        <dbReference type="ARBA" id="ARBA00022989"/>
    </source>
</evidence>
<dbReference type="EMBL" id="ML978077">
    <property type="protein sequence ID" value="KAF2010046.1"/>
    <property type="molecule type" value="Genomic_DNA"/>
</dbReference>
<dbReference type="Proteomes" id="UP000799778">
    <property type="component" value="Unassembled WGS sequence"/>
</dbReference>
<feature type="transmembrane region" description="Helical" evidence="6">
    <location>
        <begin position="174"/>
        <end position="192"/>
    </location>
</feature>
<keyword evidence="4 6" id="KW-0472">Membrane</keyword>
<dbReference type="InterPro" id="IPR006603">
    <property type="entry name" value="PQ-loop_rpt"/>
</dbReference>